<dbReference type="EMBL" id="BMNQ01000021">
    <property type="protein sequence ID" value="GGJ95817.1"/>
    <property type="molecule type" value="Genomic_DNA"/>
</dbReference>
<comment type="caution">
    <text evidence="12">The sequence shown here is derived from an EMBL/GenBank/DDBJ whole genome shotgun (WGS) entry which is preliminary data.</text>
</comment>
<dbReference type="SMART" id="SM01003">
    <property type="entry name" value="AlaDh_PNT_N"/>
    <property type="match status" value="1"/>
</dbReference>
<feature type="domain" description="Alanine dehydrogenase/pyridine nucleotide transhydrogenase N-terminal" evidence="11">
    <location>
        <begin position="4"/>
        <end position="136"/>
    </location>
</feature>
<name>A0A917PW11_9BACI</name>
<dbReference type="PROSITE" id="PS00837">
    <property type="entry name" value="ALADH_PNT_2"/>
    <property type="match status" value="1"/>
</dbReference>
<dbReference type="GO" id="GO:0005886">
    <property type="term" value="C:plasma membrane"/>
    <property type="evidence" value="ECO:0007669"/>
    <property type="project" value="TreeGrafter"/>
</dbReference>
<dbReference type="PANTHER" id="PTHR42795">
    <property type="entry name" value="ALANINE DEHYDROGENASE"/>
    <property type="match status" value="1"/>
</dbReference>
<evidence type="ECO:0000256" key="4">
    <source>
        <dbReference type="ARBA" id="ARBA00023002"/>
    </source>
</evidence>
<feature type="binding site" evidence="8">
    <location>
        <position position="74"/>
    </location>
    <ligand>
        <name>substrate</name>
    </ligand>
</feature>
<dbReference type="InterPro" id="IPR008143">
    <property type="entry name" value="Ala_DH/PNT_CS2"/>
</dbReference>
<organism evidence="12 13">
    <name type="scientific">Lentibacillus kapialis</name>
    <dbReference type="NCBI Taxonomy" id="340214"/>
    <lineage>
        <taxon>Bacteria</taxon>
        <taxon>Bacillati</taxon>
        <taxon>Bacillota</taxon>
        <taxon>Bacilli</taxon>
        <taxon>Bacillales</taxon>
        <taxon>Bacillaceae</taxon>
        <taxon>Lentibacillus</taxon>
    </lineage>
</organism>
<dbReference type="FunFam" id="3.40.50.720:FF:000049">
    <property type="entry name" value="Alanine dehydrogenase"/>
    <property type="match status" value="1"/>
</dbReference>
<dbReference type="SUPFAM" id="SSF52283">
    <property type="entry name" value="Formate/glycerate dehydrogenase catalytic domain-like"/>
    <property type="match status" value="1"/>
</dbReference>
<feature type="binding site" evidence="9">
    <location>
        <begin position="298"/>
        <end position="301"/>
    </location>
    <ligand>
        <name>NAD(+)</name>
        <dbReference type="ChEBI" id="CHEBI:57540"/>
    </ligand>
</feature>
<dbReference type="Gene3D" id="3.40.50.720">
    <property type="entry name" value="NAD(P)-binding Rossmann-like Domain"/>
    <property type="match status" value="2"/>
</dbReference>
<evidence type="ECO:0000256" key="6">
    <source>
        <dbReference type="PIRNR" id="PIRNR000183"/>
    </source>
</evidence>
<evidence type="ECO:0000256" key="7">
    <source>
        <dbReference type="PIRSR" id="PIRSR000183-1"/>
    </source>
</evidence>
<dbReference type="EC" id="1.4.1.1" evidence="3 6"/>
<dbReference type="GO" id="GO:0000166">
    <property type="term" value="F:nucleotide binding"/>
    <property type="evidence" value="ECO:0007669"/>
    <property type="project" value="UniProtKB-KW"/>
</dbReference>
<evidence type="ECO:0000259" key="10">
    <source>
        <dbReference type="SMART" id="SM01002"/>
    </source>
</evidence>
<dbReference type="GO" id="GO:0000286">
    <property type="term" value="F:alanine dehydrogenase activity"/>
    <property type="evidence" value="ECO:0007669"/>
    <property type="project" value="UniProtKB-UniRule"/>
</dbReference>
<keyword evidence="4 6" id="KW-0560">Oxidoreductase</keyword>
<comment type="similarity">
    <text evidence="2 6">Belongs to the AlaDH/PNT family.</text>
</comment>
<evidence type="ECO:0000256" key="3">
    <source>
        <dbReference type="ARBA" id="ARBA00012897"/>
    </source>
</evidence>
<dbReference type="Pfam" id="PF05222">
    <property type="entry name" value="AlaDh_PNT_N"/>
    <property type="match status" value="1"/>
</dbReference>
<keyword evidence="9" id="KW-0547">Nucleotide-binding</keyword>
<keyword evidence="13" id="KW-1185">Reference proteome</keyword>
<dbReference type="PANTHER" id="PTHR42795:SF1">
    <property type="entry name" value="ALANINE DEHYDROGENASE"/>
    <property type="match status" value="1"/>
</dbReference>
<reference evidence="12" key="2">
    <citation type="submission" date="2020-09" db="EMBL/GenBank/DDBJ databases">
        <authorList>
            <person name="Sun Q."/>
            <person name="Ohkuma M."/>
        </authorList>
    </citation>
    <scope>NUCLEOTIDE SEQUENCE</scope>
    <source>
        <strain evidence="12">JCM 12580</strain>
    </source>
</reference>
<evidence type="ECO:0000256" key="9">
    <source>
        <dbReference type="PIRSR" id="PIRSR000183-3"/>
    </source>
</evidence>
<evidence type="ECO:0000256" key="5">
    <source>
        <dbReference type="ARBA" id="ARBA00023027"/>
    </source>
</evidence>
<dbReference type="InterPro" id="IPR008141">
    <property type="entry name" value="Ala_DH"/>
</dbReference>
<dbReference type="InterPro" id="IPR007698">
    <property type="entry name" value="AlaDH/PNT_NAD(H)-bd"/>
</dbReference>
<comment type="pathway">
    <text evidence="1">Amino-acid degradation; L-alanine degradation via dehydrogenase pathway; NH(3) and pyruvate from L-alanine: step 1/1.</text>
</comment>
<feature type="binding site" evidence="9">
    <location>
        <position position="197"/>
    </location>
    <ligand>
        <name>NAD(+)</name>
        <dbReference type="ChEBI" id="CHEBI:57540"/>
    </ligand>
</feature>
<dbReference type="SMART" id="SM01002">
    <property type="entry name" value="AlaDh_PNT_C"/>
    <property type="match status" value="1"/>
</dbReference>
<dbReference type="SUPFAM" id="SSF51735">
    <property type="entry name" value="NAD(P)-binding Rossmann-fold domains"/>
    <property type="match status" value="1"/>
</dbReference>
<dbReference type="Proteomes" id="UP000658382">
    <property type="component" value="Unassembled WGS sequence"/>
</dbReference>
<keyword evidence="5 6" id="KW-0520">NAD</keyword>
<feature type="binding site" evidence="9">
    <location>
        <position position="219"/>
    </location>
    <ligand>
        <name>NAD(+)</name>
        <dbReference type="ChEBI" id="CHEBI:57540"/>
    </ligand>
</feature>
<feature type="binding site" evidence="8">
    <location>
        <position position="15"/>
    </location>
    <ligand>
        <name>substrate</name>
    </ligand>
</feature>
<evidence type="ECO:0000256" key="1">
    <source>
        <dbReference type="ARBA" id="ARBA00005206"/>
    </source>
</evidence>
<evidence type="ECO:0000313" key="13">
    <source>
        <dbReference type="Proteomes" id="UP000658382"/>
    </source>
</evidence>
<dbReference type="InterPro" id="IPR036291">
    <property type="entry name" value="NAD(P)-bd_dom_sf"/>
</dbReference>
<dbReference type="RefSeq" id="WP_188632753.1">
    <property type="nucleotide sequence ID" value="NZ_BMNQ01000021.1"/>
</dbReference>
<dbReference type="GO" id="GO:0042853">
    <property type="term" value="P:L-alanine catabolic process"/>
    <property type="evidence" value="ECO:0007669"/>
    <property type="project" value="InterPro"/>
</dbReference>
<feature type="binding site" evidence="9">
    <location>
        <begin position="238"/>
        <end position="239"/>
    </location>
    <ligand>
        <name>NAD(+)</name>
        <dbReference type="ChEBI" id="CHEBI:57540"/>
    </ligand>
</feature>
<feature type="binding site" evidence="9">
    <location>
        <position position="202"/>
    </location>
    <ligand>
        <name>NAD(+)</name>
        <dbReference type="ChEBI" id="CHEBI:57540"/>
    </ligand>
</feature>
<dbReference type="InterPro" id="IPR007886">
    <property type="entry name" value="AlaDH/PNT_N"/>
</dbReference>
<feature type="binding site" evidence="9">
    <location>
        <begin position="266"/>
        <end position="269"/>
    </location>
    <ligand>
        <name>NAD(+)</name>
        <dbReference type="ChEBI" id="CHEBI:57540"/>
    </ligand>
</feature>
<evidence type="ECO:0000256" key="8">
    <source>
        <dbReference type="PIRSR" id="PIRSR000183-2"/>
    </source>
</evidence>
<evidence type="ECO:0000256" key="2">
    <source>
        <dbReference type="ARBA" id="ARBA00005689"/>
    </source>
</evidence>
<evidence type="ECO:0000313" key="12">
    <source>
        <dbReference type="EMBL" id="GGJ95817.1"/>
    </source>
</evidence>
<sequence length="378" mass="40230">MRVGIPREIKNSENRVAVSPPGVDALIQAGHKVVIESQAGSGSGFSDEEYKRAGASIVQSPKEAWSQDMVMKVKEPLPEEYSYFYEGLILFTYLHLAAEPDLAKALTESKVTSIAYETIQGKDGSLPLLTPMSQVAGRIAAQIGAQLLEKPRGGKGILLSGIPGVNRGKVTIIGGGVVGENAAKIAIGLGADVTIIDLNFNRLRELDNLFGDKVNTLMSNPLNIAESVEKSDLVIGAVLIPGTKAPKLVPEAAVKRMKNNSVVVDVAIDQGGIFETSDKITTHDNSTFIKHGVVHYAVANMPGAVPRTASLGLTNVTLPYALKIANKGYVESSLENESILKGINTMKGVVTYKAVADAHGMTYEDPSLLLKDIEFATH</sequence>
<proteinExistence type="inferred from homology"/>
<dbReference type="NCBIfam" id="TIGR00518">
    <property type="entry name" value="alaDH"/>
    <property type="match status" value="1"/>
</dbReference>
<feature type="binding site" evidence="9">
    <location>
        <position position="133"/>
    </location>
    <ligand>
        <name>NAD(+)</name>
        <dbReference type="ChEBI" id="CHEBI:57540"/>
    </ligand>
</feature>
<protein>
    <recommendedName>
        <fullName evidence="3 6">Alanine dehydrogenase</fullName>
        <ecNumber evidence="3 6">1.4.1.1</ecNumber>
    </recommendedName>
</protein>
<dbReference type="PIRSF" id="PIRSF000183">
    <property type="entry name" value="Alanine_dh"/>
    <property type="match status" value="1"/>
</dbReference>
<feature type="active site" description="Proton donor/acceptor" evidence="7">
    <location>
        <position position="95"/>
    </location>
</feature>
<comment type="catalytic activity">
    <reaction evidence="6">
        <text>L-alanine + NAD(+) + H2O = pyruvate + NH4(+) + NADH + H(+)</text>
        <dbReference type="Rhea" id="RHEA:18405"/>
        <dbReference type="ChEBI" id="CHEBI:15361"/>
        <dbReference type="ChEBI" id="CHEBI:15377"/>
        <dbReference type="ChEBI" id="CHEBI:15378"/>
        <dbReference type="ChEBI" id="CHEBI:28938"/>
        <dbReference type="ChEBI" id="CHEBI:57540"/>
        <dbReference type="ChEBI" id="CHEBI:57945"/>
        <dbReference type="ChEBI" id="CHEBI:57972"/>
        <dbReference type="EC" id="1.4.1.1"/>
    </reaction>
</comment>
<accession>A0A917PW11</accession>
<dbReference type="AlphaFoldDB" id="A0A917PW11"/>
<evidence type="ECO:0000259" key="11">
    <source>
        <dbReference type="SMART" id="SM01003"/>
    </source>
</evidence>
<dbReference type="Pfam" id="PF01262">
    <property type="entry name" value="AlaDh_PNT_C"/>
    <property type="match status" value="1"/>
</dbReference>
<dbReference type="CDD" id="cd05305">
    <property type="entry name" value="L-AlaDH"/>
    <property type="match status" value="1"/>
</dbReference>
<gene>
    <name evidence="12" type="ORF">GCM10007063_17850</name>
</gene>
<feature type="active site" description="Proton donor/acceptor" evidence="7">
    <location>
        <position position="269"/>
    </location>
</feature>
<reference evidence="12" key="1">
    <citation type="journal article" date="2014" name="Int. J. Syst. Evol. Microbiol.">
        <title>Complete genome sequence of Corynebacterium casei LMG S-19264T (=DSM 44701T), isolated from a smear-ripened cheese.</title>
        <authorList>
            <consortium name="US DOE Joint Genome Institute (JGI-PGF)"/>
            <person name="Walter F."/>
            <person name="Albersmeier A."/>
            <person name="Kalinowski J."/>
            <person name="Ruckert C."/>
        </authorList>
    </citation>
    <scope>NUCLEOTIDE SEQUENCE</scope>
    <source>
        <strain evidence="12">JCM 12580</strain>
    </source>
</reference>
<feature type="domain" description="Alanine dehydrogenase/pyridine nucleotide transhydrogenase NAD(H)-binding" evidence="10">
    <location>
        <begin position="148"/>
        <end position="297"/>
    </location>
</feature>